<evidence type="ECO:0000256" key="3">
    <source>
        <dbReference type="ARBA" id="ARBA00023125"/>
    </source>
</evidence>
<dbReference type="SUPFAM" id="SSF116734">
    <property type="entry name" value="DNA methylase specificity domain"/>
    <property type="match status" value="2"/>
</dbReference>
<dbReference type="AlphaFoldDB" id="A0AAE4K5R0"/>
<comment type="similarity">
    <text evidence="1">Belongs to the type-I restriction system S methylase family.</text>
</comment>
<dbReference type="Pfam" id="PF01420">
    <property type="entry name" value="Methylase_S"/>
    <property type="match status" value="2"/>
</dbReference>
<proteinExistence type="inferred from homology"/>
<dbReference type="PANTHER" id="PTHR43140:SF1">
    <property type="entry name" value="TYPE I RESTRICTION ENZYME ECOKI SPECIFICITY SUBUNIT"/>
    <property type="match status" value="1"/>
</dbReference>
<dbReference type="GO" id="GO:0004519">
    <property type="term" value="F:endonuclease activity"/>
    <property type="evidence" value="ECO:0007669"/>
    <property type="project" value="UniProtKB-KW"/>
</dbReference>
<keyword evidence="7" id="KW-0540">Nuclease</keyword>
<comment type="caution">
    <text evidence="7">The sequence shown here is derived from an EMBL/GenBank/DDBJ whole genome shotgun (WGS) entry which is preliminary data.</text>
</comment>
<name>A0AAE4K5R0_9ACTO</name>
<feature type="domain" description="Type I restriction modification DNA specificity" evidence="6">
    <location>
        <begin position="13"/>
        <end position="199"/>
    </location>
</feature>
<dbReference type="EC" id="3.1.21.-" evidence="7"/>
<keyword evidence="3" id="KW-0238">DNA-binding</keyword>
<dbReference type="PANTHER" id="PTHR43140">
    <property type="entry name" value="TYPE-1 RESTRICTION ENZYME ECOKI SPECIFICITY PROTEIN"/>
    <property type="match status" value="1"/>
</dbReference>
<dbReference type="InterPro" id="IPR051212">
    <property type="entry name" value="Type-I_RE_S_subunit"/>
</dbReference>
<keyword evidence="2" id="KW-0680">Restriction system</keyword>
<dbReference type="GO" id="GO:0003677">
    <property type="term" value="F:DNA binding"/>
    <property type="evidence" value="ECO:0007669"/>
    <property type="project" value="UniProtKB-KW"/>
</dbReference>
<evidence type="ECO:0000256" key="5">
    <source>
        <dbReference type="SAM" id="Coils"/>
    </source>
</evidence>
<evidence type="ECO:0000256" key="4">
    <source>
        <dbReference type="ARBA" id="ARBA00038652"/>
    </source>
</evidence>
<keyword evidence="7" id="KW-0255">Endonuclease</keyword>
<reference evidence="7" key="1">
    <citation type="submission" date="2022-06" db="EMBL/GenBank/DDBJ databases">
        <title>Draft Genome Sequences of Three Actinomyces oris Strains, Isolated from Healthy Human Feces.</title>
        <authorList>
            <person name="Ye Y."/>
            <person name="Liu C."/>
            <person name="Zhao J."/>
            <person name="Xu J."/>
            <person name="Huang H."/>
            <person name="Wang B."/>
            <person name="Wei J."/>
            <person name="Jing X."/>
        </authorList>
    </citation>
    <scope>NUCLEOTIDE SEQUENCE</scope>
    <source>
        <strain evidence="7">CNGBCC1803368</strain>
    </source>
</reference>
<dbReference type="EMBL" id="JAMZMH010000020">
    <property type="protein sequence ID" value="MDT0249876.1"/>
    <property type="molecule type" value="Genomic_DNA"/>
</dbReference>
<dbReference type="Proteomes" id="UP001180729">
    <property type="component" value="Unassembled WGS sequence"/>
</dbReference>
<comment type="subunit">
    <text evidence="4">The methyltransferase is composed of M and S polypeptides.</text>
</comment>
<dbReference type="RefSeq" id="WP_311373372.1">
    <property type="nucleotide sequence ID" value="NZ_JAMZMH010000020.1"/>
</dbReference>
<evidence type="ECO:0000313" key="7">
    <source>
        <dbReference type="EMBL" id="MDT0249876.1"/>
    </source>
</evidence>
<evidence type="ECO:0000313" key="8">
    <source>
        <dbReference type="Proteomes" id="UP001180729"/>
    </source>
</evidence>
<organism evidence="7 8">
    <name type="scientific">Actinomyces oris</name>
    <dbReference type="NCBI Taxonomy" id="544580"/>
    <lineage>
        <taxon>Bacteria</taxon>
        <taxon>Bacillati</taxon>
        <taxon>Actinomycetota</taxon>
        <taxon>Actinomycetes</taxon>
        <taxon>Actinomycetales</taxon>
        <taxon>Actinomycetaceae</taxon>
        <taxon>Actinomyces</taxon>
    </lineage>
</organism>
<evidence type="ECO:0000259" key="6">
    <source>
        <dbReference type="Pfam" id="PF01420"/>
    </source>
</evidence>
<accession>A0AAE4K5R0</accession>
<feature type="coiled-coil region" evidence="5">
    <location>
        <begin position="173"/>
        <end position="203"/>
    </location>
</feature>
<protein>
    <submittedName>
        <fullName evidence="7">Restriction endonuclease subunit S</fullName>
        <ecNumber evidence="7">3.1.21.-</ecNumber>
    </submittedName>
</protein>
<keyword evidence="7" id="KW-0378">Hydrolase</keyword>
<dbReference type="Gene3D" id="3.90.220.20">
    <property type="entry name" value="DNA methylase specificity domains"/>
    <property type="match status" value="2"/>
</dbReference>
<sequence length="416" mass="46847">MSRINALIRDLCPDGVEYKSLGEVGRLLGGLTGKTKADFVDGTARYVSYKNVYSNLEVDVTADDFVRISNSETQNALQIGDILFTGSSENREEVGITSVITSLPPEPLYLNSFCICFRPTEIFTLLPEFAKHLFRSGAIRHQIIKTATGVTRINISRKNLAKIQVPLPPVEVQQEVARILDQLTQLEAELEAELKAELEARRQQFTYYRNLIVSGSQQAQLVPIKDIGKLQRGRRFTRNDMVGEGIPAIHYGEIYTTYGHKTDSTASFVKDEIEPQLRFAQPGDVIIAAVGETVADVGTGVAWLGTAPVAYHDDSFALHHNQDPRYVSHALRTSEYHRQKDRYVSRAKVKRLSARGIEQIRIPLPALGEQRRIADILDDFDALINDLTLGLPAEIEARRKQYEYYRDRLLTFPEKN</sequence>
<dbReference type="InterPro" id="IPR000055">
    <property type="entry name" value="Restrct_endonuc_typeI_TRD"/>
</dbReference>
<evidence type="ECO:0000256" key="1">
    <source>
        <dbReference type="ARBA" id="ARBA00010923"/>
    </source>
</evidence>
<evidence type="ECO:0000256" key="2">
    <source>
        <dbReference type="ARBA" id="ARBA00022747"/>
    </source>
</evidence>
<dbReference type="GO" id="GO:0016787">
    <property type="term" value="F:hydrolase activity"/>
    <property type="evidence" value="ECO:0007669"/>
    <property type="project" value="UniProtKB-KW"/>
</dbReference>
<dbReference type="GO" id="GO:0009307">
    <property type="term" value="P:DNA restriction-modification system"/>
    <property type="evidence" value="ECO:0007669"/>
    <property type="project" value="UniProtKB-KW"/>
</dbReference>
<keyword evidence="5" id="KW-0175">Coiled coil</keyword>
<dbReference type="CDD" id="cd17268">
    <property type="entry name" value="RMtype1_S_Ara36733I_TRD1-CR1_like"/>
    <property type="match status" value="1"/>
</dbReference>
<feature type="domain" description="Type I restriction modification DNA specificity" evidence="6">
    <location>
        <begin position="221"/>
        <end position="397"/>
    </location>
</feature>
<dbReference type="InterPro" id="IPR044946">
    <property type="entry name" value="Restrct_endonuc_typeI_TRD_sf"/>
</dbReference>
<gene>
    <name evidence="7" type="ORF">RMW62_12400</name>
</gene>